<feature type="region of interest" description="Disordered" evidence="2">
    <location>
        <begin position="1"/>
        <end position="31"/>
    </location>
</feature>
<sequence>MGPADRPLKTVGATSKGEGHILPPNRQGPNWPLINSRVQQRLFHICKEARKSAKKARVAAVQKLVKMLRSAQLKSKSDDVPDSVKLARSKDVEKLTMQLELLKKCDIENIVTRSLVEAIRNSRLPNPSHILSLDTHLAAGQLYGKAEWTPTDKRILSVKVFSDSLDEHIADLDALIHGRKYVKVKRAKATTATSAKEKLDGLRRKNTTQSVNKAVSADMRLATHSGDLSVSESDDHMSVGSYDSGDEMTHRVNGSDGEDCIGLNDRIWSGSDSDSGDGQGSISISKLVGSKLVKPMKLDSVLPRQKKSTIPPVTTKSKGQMKSVFVPTLGGDLGDVSVSDDEFSGNEFDDNGNKIKRVKKSNRMGQRARRELWESQYGKNAIHIKTQQEKEKLAARRRKGNPTNTTGNARHDASERSAELAHIPSAAPLTQEDLSVLHPSWQAKRKVTTAIAEFQGTRIKFGDNGETKDTVSAPTTTSRLAPPKPPIAPVKPLAEKLHPSWEAKRRAKELEERRKVSGKATKITFDADD</sequence>
<evidence type="ECO:0000313" key="5">
    <source>
        <dbReference type="Proteomes" id="UP001648503"/>
    </source>
</evidence>
<feature type="compositionally biased region" description="Polar residues" evidence="2">
    <location>
        <begin position="470"/>
        <end position="479"/>
    </location>
</feature>
<organism evidence="4 5">
    <name type="scientific">Batrachochytrium salamandrivorans</name>
    <dbReference type="NCBI Taxonomy" id="1357716"/>
    <lineage>
        <taxon>Eukaryota</taxon>
        <taxon>Fungi</taxon>
        <taxon>Fungi incertae sedis</taxon>
        <taxon>Chytridiomycota</taxon>
        <taxon>Chytridiomycota incertae sedis</taxon>
        <taxon>Chytridiomycetes</taxon>
        <taxon>Rhizophydiales</taxon>
        <taxon>Rhizophydiales incertae sedis</taxon>
        <taxon>Batrachochytrium</taxon>
    </lineage>
</organism>
<evidence type="ECO:0000256" key="1">
    <source>
        <dbReference type="ARBA" id="ARBA00023054"/>
    </source>
</evidence>
<dbReference type="PANTHER" id="PTHR23325">
    <property type="entry name" value="SERUM RESPONSE FACTOR-BINDING"/>
    <property type="match status" value="1"/>
</dbReference>
<evidence type="ECO:0000259" key="3">
    <source>
        <dbReference type="Pfam" id="PF09073"/>
    </source>
</evidence>
<proteinExistence type="predicted"/>
<feature type="region of interest" description="Disordered" evidence="2">
    <location>
        <begin position="394"/>
        <end position="416"/>
    </location>
</feature>
<dbReference type="Pfam" id="PF09073">
    <property type="entry name" value="BUD22"/>
    <property type="match status" value="1"/>
</dbReference>
<comment type="caution">
    <text evidence="4">The sequence shown here is derived from an EMBL/GenBank/DDBJ whole genome shotgun (WGS) entry which is preliminary data.</text>
</comment>
<evidence type="ECO:0000256" key="2">
    <source>
        <dbReference type="SAM" id="MobiDB-lite"/>
    </source>
</evidence>
<keyword evidence="1" id="KW-0175">Coiled coil</keyword>
<feature type="domain" description="Bud22" evidence="3">
    <location>
        <begin position="44"/>
        <end position="461"/>
    </location>
</feature>
<dbReference type="InterPro" id="IPR037393">
    <property type="entry name" value="Bud22/SRFB1"/>
</dbReference>
<protein>
    <recommendedName>
        <fullName evidence="3">Bud22 domain-containing protein</fullName>
    </recommendedName>
</protein>
<feature type="region of interest" description="Disordered" evidence="2">
    <location>
        <begin position="461"/>
        <end position="529"/>
    </location>
</feature>
<evidence type="ECO:0000313" key="4">
    <source>
        <dbReference type="EMBL" id="KAH6591590.1"/>
    </source>
</evidence>
<accession>A0ABQ8F4R3</accession>
<dbReference type="PANTHER" id="PTHR23325:SF1">
    <property type="entry name" value="SERUM RESPONSE FACTOR-BINDING PROTEIN 1"/>
    <property type="match status" value="1"/>
</dbReference>
<dbReference type="InterPro" id="IPR015158">
    <property type="entry name" value="Bud22_dom"/>
</dbReference>
<keyword evidence="5" id="KW-1185">Reference proteome</keyword>
<feature type="compositionally biased region" description="Basic and acidic residues" evidence="2">
    <location>
        <begin position="493"/>
        <end position="515"/>
    </location>
</feature>
<reference evidence="4 5" key="1">
    <citation type="submission" date="2021-02" db="EMBL/GenBank/DDBJ databases">
        <title>Variation within the Batrachochytrium salamandrivorans European outbreak.</title>
        <authorList>
            <person name="Kelly M."/>
            <person name="Pasmans F."/>
            <person name="Shea T.P."/>
            <person name="Munoz J.F."/>
            <person name="Carranza S."/>
            <person name="Cuomo C.A."/>
            <person name="Martel A."/>
        </authorList>
    </citation>
    <scope>NUCLEOTIDE SEQUENCE [LARGE SCALE GENOMIC DNA]</scope>
    <source>
        <strain evidence="4 5">AMFP18/2</strain>
    </source>
</reference>
<dbReference type="EMBL" id="JAFCIX010000403">
    <property type="protein sequence ID" value="KAH6591590.1"/>
    <property type="molecule type" value="Genomic_DNA"/>
</dbReference>
<dbReference type="Proteomes" id="UP001648503">
    <property type="component" value="Unassembled WGS sequence"/>
</dbReference>
<gene>
    <name evidence="4" type="ORF">BASA50_008564</name>
</gene>
<name>A0ABQ8F4R3_9FUNG</name>